<evidence type="ECO:0000313" key="2">
    <source>
        <dbReference type="EMBL" id="OJJ07815.1"/>
    </source>
</evidence>
<dbReference type="EMBL" id="KV878138">
    <property type="protein sequence ID" value="OJJ07815.1"/>
    <property type="molecule type" value="Genomic_DNA"/>
</dbReference>
<dbReference type="RefSeq" id="XP_040673577.1">
    <property type="nucleotide sequence ID" value="XM_040813685.1"/>
</dbReference>
<dbReference type="AlphaFoldDB" id="A0A1L9Q211"/>
<dbReference type="GeneID" id="63729196"/>
<reference evidence="3" key="1">
    <citation type="journal article" date="2017" name="Genome Biol.">
        <title>Comparative genomics reveals high biological diversity and specific adaptations in the industrially and medically important fungal genus Aspergillus.</title>
        <authorList>
            <person name="de Vries R.P."/>
            <person name="Riley R."/>
            <person name="Wiebenga A."/>
            <person name="Aguilar-Osorio G."/>
            <person name="Amillis S."/>
            <person name="Uchima C.A."/>
            <person name="Anderluh G."/>
            <person name="Asadollahi M."/>
            <person name="Askin M."/>
            <person name="Barry K."/>
            <person name="Battaglia E."/>
            <person name="Bayram O."/>
            <person name="Benocci T."/>
            <person name="Braus-Stromeyer S.A."/>
            <person name="Caldana C."/>
            <person name="Canovas D."/>
            <person name="Cerqueira G.C."/>
            <person name="Chen F."/>
            <person name="Chen W."/>
            <person name="Choi C."/>
            <person name="Clum A."/>
            <person name="Dos Santos R.A."/>
            <person name="Damasio A.R."/>
            <person name="Diallinas G."/>
            <person name="Emri T."/>
            <person name="Fekete E."/>
            <person name="Flipphi M."/>
            <person name="Freyberg S."/>
            <person name="Gallo A."/>
            <person name="Gournas C."/>
            <person name="Habgood R."/>
            <person name="Hainaut M."/>
            <person name="Harispe M.L."/>
            <person name="Henrissat B."/>
            <person name="Hilden K.S."/>
            <person name="Hope R."/>
            <person name="Hossain A."/>
            <person name="Karabika E."/>
            <person name="Karaffa L."/>
            <person name="Karanyi Z."/>
            <person name="Krasevec N."/>
            <person name="Kuo A."/>
            <person name="Kusch H."/>
            <person name="LaButti K."/>
            <person name="Lagendijk E.L."/>
            <person name="Lapidus A."/>
            <person name="Levasseur A."/>
            <person name="Lindquist E."/>
            <person name="Lipzen A."/>
            <person name="Logrieco A.F."/>
            <person name="MacCabe A."/>
            <person name="Maekelae M.R."/>
            <person name="Malavazi I."/>
            <person name="Melin P."/>
            <person name="Meyer V."/>
            <person name="Mielnichuk N."/>
            <person name="Miskei M."/>
            <person name="Molnar A.P."/>
            <person name="Mule G."/>
            <person name="Ngan C.Y."/>
            <person name="Orejas M."/>
            <person name="Orosz E."/>
            <person name="Ouedraogo J.P."/>
            <person name="Overkamp K.M."/>
            <person name="Park H.-S."/>
            <person name="Perrone G."/>
            <person name="Piumi F."/>
            <person name="Punt P.J."/>
            <person name="Ram A.F."/>
            <person name="Ramon A."/>
            <person name="Rauscher S."/>
            <person name="Record E."/>
            <person name="Riano-Pachon D.M."/>
            <person name="Robert V."/>
            <person name="Roehrig J."/>
            <person name="Ruller R."/>
            <person name="Salamov A."/>
            <person name="Salih N.S."/>
            <person name="Samson R.A."/>
            <person name="Sandor E."/>
            <person name="Sanguinetti M."/>
            <person name="Schuetze T."/>
            <person name="Sepcic K."/>
            <person name="Shelest E."/>
            <person name="Sherlock G."/>
            <person name="Sophianopoulou V."/>
            <person name="Squina F.M."/>
            <person name="Sun H."/>
            <person name="Susca A."/>
            <person name="Todd R.B."/>
            <person name="Tsang A."/>
            <person name="Unkles S.E."/>
            <person name="van de Wiele N."/>
            <person name="van Rossen-Uffink D."/>
            <person name="Oliveira J.V."/>
            <person name="Vesth T.C."/>
            <person name="Visser J."/>
            <person name="Yu J.-H."/>
            <person name="Zhou M."/>
            <person name="Andersen M.R."/>
            <person name="Archer D.B."/>
            <person name="Baker S.E."/>
            <person name="Benoit I."/>
            <person name="Brakhage A.A."/>
            <person name="Braus G.H."/>
            <person name="Fischer R."/>
            <person name="Frisvad J.C."/>
            <person name="Goldman G.H."/>
            <person name="Houbraken J."/>
            <person name="Oakley B."/>
            <person name="Pocsi I."/>
            <person name="Scazzocchio C."/>
            <person name="Seiboth B."/>
            <person name="vanKuyk P.A."/>
            <person name="Wortman J."/>
            <person name="Dyer P.S."/>
            <person name="Grigoriev I.V."/>
        </authorList>
    </citation>
    <scope>NUCLEOTIDE SEQUENCE [LARGE SCALE GENOMIC DNA]</scope>
    <source>
        <strain evidence="3">CBS 583.65</strain>
    </source>
</reference>
<dbReference type="Proteomes" id="UP000184073">
    <property type="component" value="Unassembled WGS sequence"/>
</dbReference>
<keyword evidence="3" id="KW-1185">Reference proteome</keyword>
<organism evidence="2 3">
    <name type="scientific">Aspergillus versicolor CBS 583.65</name>
    <dbReference type="NCBI Taxonomy" id="1036611"/>
    <lineage>
        <taxon>Eukaryota</taxon>
        <taxon>Fungi</taxon>
        <taxon>Dikarya</taxon>
        <taxon>Ascomycota</taxon>
        <taxon>Pezizomycotina</taxon>
        <taxon>Eurotiomycetes</taxon>
        <taxon>Eurotiomycetidae</taxon>
        <taxon>Eurotiales</taxon>
        <taxon>Aspergillaceae</taxon>
        <taxon>Aspergillus</taxon>
        <taxon>Aspergillus subgen. Nidulantes</taxon>
    </lineage>
</organism>
<sequence length="56" mass="6138">MTLTTLLEDLLKCVECCKQQHNPLINATTIGAQNQNQSQNPEANRDPSPGLLTSMI</sequence>
<accession>A0A1L9Q211</accession>
<gene>
    <name evidence="2" type="ORF">ASPVEDRAFT_47018</name>
</gene>
<proteinExistence type="predicted"/>
<feature type="region of interest" description="Disordered" evidence="1">
    <location>
        <begin position="29"/>
        <end position="56"/>
    </location>
</feature>
<feature type="compositionally biased region" description="Polar residues" evidence="1">
    <location>
        <begin position="29"/>
        <end position="42"/>
    </location>
</feature>
<evidence type="ECO:0000313" key="3">
    <source>
        <dbReference type="Proteomes" id="UP000184073"/>
    </source>
</evidence>
<evidence type="ECO:0000256" key="1">
    <source>
        <dbReference type="SAM" id="MobiDB-lite"/>
    </source>
</evidence>
<name>A0A1L9Q211_ASPVE</name>
<protein>
    <submittedName>
        <fullName evidence="2">Uncharacterized protein</fullName>
    </submittedName>
</protein>
<dbReference type="VEuPathDB" id="FungiDB:ASPVEDRAFT_47018"/>